<keyword evidence="7" id="KW-1015">Disulfide bond</keyword>
<feature type="chain" id="PRO_5016261687" evidence="12">
    <location>
        <begin position="41"/>
        <end position="923"/>
    </location>
</feature>
<dbReference type="PROSITE" id="PS50835">
    <property type="entry name" value="IG_LIKE"/>
    <property type="match status" value="5"/>
</dbReference>
<gene>
    <name evidence="14" type="primary">CSON003325</name>
</gene>
<dbReference type="InterPro" id="IPR051275">
    <property type="entry name" value="Cell_adhesion_signaling"/>
</dbReference>
<dbReference type="SMART" id="SM00409">
    <property type="entry name" value="IG"/>
    <property type="match status" value="5"/>
</dbReference>
<evidence type="ECO:0000256" key="7">
    <source>
        <dbReference type="ARBA" id="ARBA00023157"/>
    </source>
</evidence>
<protein>
    <submittedName>
        <fullName evidence="14">CSON003325 protein</fullName>
    </submittedName>
</protein>
<evidence type="ECO:0000259" key="13">
    <source>
        <dbReference type="PROSITE" id="PS50835"/>
    </source>
</evidence>
<dbReference type="Pfam" id="PF08205">
    <property type="entry name" value="C2-set_2"/>
    <property type="match status" value="1"/>
</dbReference>
<dbReference type="CDD" id="cd00096">
    <property type="entry name" value="Ig"/>
    <property type="match status" value="1"/>
</dbReference>
<evidence type="ECO:0000256" key="5">
    <source>
        <dbReference type="ARBA" id="ARBA00022989"/>
    </source>
</evidence>
<dbReference type="GO" id="GO:0005886">
    <property type="term" value="C:plasma membrane"/>
    <property type="evidence" value="ECO:0007669"/>
    <property type="project" value="TreeGrafter"/>
</dbReference>
<dbReference type="PANTHER" id="PTHR11640">
    <property type="entry name" value="NEPHRIN"/>
    <property type="match status" value="1"/>
</dbReference>
<evidence type="ECO:0000313" key="14">
    <source>
        <dbReference type="EMBL" id="SSX17766.1"/>
    </source>
</evidence>
<dbReference type="Pfam" id="PF07679">
    <property type="entry name" value="I-set"/>
    <property type="match status" value="1"/>
</dbReference>
<feature type="compositionally biased region" description="Low complexity" evidence="10">
    <location>
        <begin position="883"/>
        <end position="903"/>
    </location>
</feature>
<evidence type="ECO:0000256" key="8">
    <source>
        <dbReference type="ARBA" id="ARBA00023180"/>
    </source>
</evidence>
<keyword evidence="3 12" id="KW-0732">Signal</keyword>
<name>A0A336LIT5_CULSO</name>
<dbReference type="SMART" id="SM00408">
    <property type="entry name" value="IGc2"/>
    <property type="match status" value="5"/>
</dbReference>
<feature type="domain" description="Ig-like" evidence="13">
    <location>
        <begin position="168"/>
        <end position="263"/>
    </location>
</feature>
<dbReference type="InterPro" id="IPR036179">
    <property type="entry name" value="Ig-like_dom_sf"/>
</dbReference>
<feature type="compositionally biased region" description="Polar residues" evidence="10">
    <location>
        <begin position="904"/>
        <end position="913"/>
    </location>
</feature>
<feature type="region of interest" description="Disordered" evidence="10">
    <location>
        <begin position="816"/>
        <end position="846"/>
    </location>
</feature>
<dbReference type="InterPro" id="IPR003598">
    <property type="entry name" value="Ig_sub2"/>
</dbReference>
<keyword evidence="8" id="KW-0325">Glycoprotein</keyword>
<dbReference type="GO" id="GO:0098609">
    <property type="term" value="P:cell-cell adhesion"/>
    <property type="evidence" value="ECO:0007669"/>
    <property type="project" value="TreeGrafter"/>
</dbReference>
<dbReference type="FunFam" id="2.60.40.10:FF:000077">
    <property type="entry name" value="Kirre like nephrin family adhesion molecule 3"/>
    <property type="match status" value="1"/>
</dbReference>
<dbReference type="Pfam" id="PF13895">
    <property type="entry name" value="Ig_2"/>
    <property type="match status" value="1"/>
</dbReference>
<dbReference type="GO" id="GO:0005911">
    <property type="term" value="C:cell-cell junction"/>
    <property type="evidence" value="ECO:0007669"/>
    <property type="project" value="TreeGrafter"/>
</dbReference>
<dbReference type="GO" id="GO:0050839">
    <property type="term" value="F:cell adhesion molecule binding"/>
    <property type="evidence" value="ECO:0007669"/>
    <property type="project" value="TreeGrafter"/>
</dbReference>
<evidence type="ECO:0000256" key="11">
    <source>
        <dbReference type="SAM" id="Phobius"/>
    </source>
</evidence>
<accession>A0A336LIT5</accession>
<keyword evidence="9" id="KW-0393">Immunoglobulin domain</keyword>
<dbReference type="InterPro" id="IPR013783">
    <property type="entry name" value="Ig-like_fold"/>
</dbReference>
<evidence type="ECO:0000256" key="6">
    <source>
        <dbReference type="ARBA" id="ARBA00023136"/>
    </source>
</evidence>
<evidence type="ECO:0000256" key="1">
    <source>
        <dbReference type="ARBA" id="ARBA00004479"/>
    </source>
</evidence>
<evidence type="ECO:0000256" key="3">
    <source>
        <dbReference type="ARBA" id="ARBA00022729"/>
    </source>
</evidence>
<feature type="region of interest" description="Disordered" evidence="10">
    <location>
        <begin position="734"/>
        <end position="762"/>
    </location>
</feature>
<dbReference type="AlphaFoldDB" id="A0A336LIT5"/>
<keyword evidence="4" id="KW-0677">Repeat</keyword>
<feature type="domain" description="Ig-like" evidence="13">
    <location>
        <begin position="444"/>
        <end position="539"/>
    </location>
</feature>
<dbReference type="PANTHER" id="PTHR11640:SF31">
    <property type="entry name" value="IRREGULAR CHIASM C-ROUGHEST PROTEIN-RELATED"/>
    <property type="match status" value="1"/>
</dbReference>
<keyword evidence="6 11" id="KW-0472">Membrane</keyword>
<feature type="domain" description="Ig-like" evidence="13">
    <location>
        <begin position="270"/>
        <end position="358"/>
    </location>
</feature>
<comment type="subcellular location">
    <subcellularLocation>
        <location evidence="1">Membrane</location>
        <topology evidence="1">Single-pass type I membrane protein</topology>
    </subcellularLocation>
</comment>
<evidence type="ECO:0000256" key="9">
    <source>
        <dbReference type="ARBA" id="ARBA00023319"/>
    </source>
</evidence>
<keyword evidence="5 11" id="KW-1133">Transmembrane helix</keyword>
<dbReference type="InterPro" id="IPR007110">
    <property type="entry name" value="Ig-like_dom"/>
</dbReference>
<evidence type="ECO:0000256" key="4">
    <source>
        <dbReference type="ARBA" id="ARBA00022737"/>
    </source>
</evidence>
<feature type="region of interest" description="Disordered" evidence="10">
    <location>
        <begin position="875"/>
        <end position="923"/>
    </location>
</feature>
<dbReference type="InterPro" id="IPR003599">
    <property type="entry name" value="Ig_sub"/>
</dbReference>
<dbReference type="InterPro" id="IPR013162">
    <property type="entry name" value="CD80_C2-set"/>
</dbReference>
<sequence>MKNLRLFAFSSHLPSSKPSHTSYTLLFLLLRMLMTTSVGAVKIVQNNVNSNNNNGERITGQRFAMEPQDQTAIVGSRVTLPCRVIEKQGTLQWTKDDFGLGTHRNLSGFDRYSMVGSDEEGDFSLDIYPVMLDDDAKYQCQVGPAPNGAPGIRSRFATLIVLVPPEPPKILQGDYMMTTEGREIELECISHGGKPAAEITWIDGLGNVLTEGIEYMKETLGDTRRYTAKSILKLTPKKEHHNTTFTCQAQNTADRTYRSAKLHIEVKYAPKVQINVIGGALAGGRIPEGAEIRLSCRADANPSDVTYQWSINDRPVVGDYTTEMIIHNVTRKYHGAVVKCDVHNAVGKSEASQTLDISYGPIFKTRPRSVEADLDQIAVLTCDVDGNPPADIVWIHEPTDRVVATTANLTFAVTHENSGRYYCKASIMGFPEIGAEASVYLKGPPSIRSPRRQFGITGDNARLECIAFSVPKARHVIWTFNGREINTSNDHDYSILEDPLPEGIKSSLIVTESNSKHFGKYNCTVVNEYGNDTLEIELMAQKSVPLLMVVVGAVSLLAIVMMIIMIMVIYLKRGKRKLPPADVIPDHHISEKGYKESDRSSNISDLKIDRDHEYSETCSGTDSIATRLAMNILGSTGGSGAGSNQGGGVPLAGPVKIPSDYRYSGDYTDALGHLQIKSGQNNNGYVPYVDYSRDYSPPPSQLLQRNYNTLNSTSSSTGNYSTHMGLMIGSTATTTTTISSTPPTSQSSQQLQLNGQLPGGNLSLTRMRQQELRQDNGLPSIQSSMNSLPNVLLGHQALLQNGLSLDPRFNATYGNPYLRNSNTSLPPPSTANPAATPAPPPYVKCPQNNSNNYNGLIGINSTSLNSGSIIGISSSNHVSTNNQSSPQPSLTQQTQLTSPSSSSGQFILPTNGNIKKGSLATHV</sequence>
<feature type="domain" description="Ig-like" evidence="13">
    <location>
        <begin position="361"/>
        <end position="440"/>
    </location>
</feature>
<keyword evidence="2 11" id="KW-0812">Transmembrane</keyword>
<organism evidence="14">
    <name type="scientific">Culicoides sonorensis</name>
    <name type="common">Biting midge</name>
    <dbReference type="NCBI Taxonomy" id="179676"/>
    <lineage>
        <taxon>Eukaryota</taxon>
        <taxon>Metazoa</taxon>
        <taxon>Ecdysozoa</taxon>
        <taxon>Arthropoda</taxon>
        <taxon>Hexapoda</taxon>
        <taxon>Insecta</taxon>
        <taxon>Pterygota</taxon>
        <taxon>Neoptera</taxon>
        <taxon>Endopterygota</taxon>
        <taxon>Diptera</taxon>
        <taxon>Nematocera</taxon>
        <taxon>Chironomoidea</taxon>
        <taxon>Ceratopogonidae</taxon>
        <taxon>Ceratopogoninae</taxon>
        <taxon>Culicoides</taxon>
        <taxon>Monoculicoides</taxon>
    </lineage>
</organism>
<feature type="transmembrane region" description="Helical" evidence="11">
    <location>
        <begin position="546"/>
        <end position="571"/>
    </location>
</feature>
<dbReference type="Pfam" id="PF13927">
    <property type="entry name" value="Ig_3"/>
    <property type="match status" value="1"/>
</dbReference>
<dbReference type="InterPro" id="IPR013098">
    <property type="entry name" value="Ig_I-set"/>
</dbReference>
<dbReference type="EMBL" id="UFQT01000015">
    <property type="protein sequence ID" value="SSX17766.1"/>
    <property type="molecule type" value="Genomic_DNA"/>
</dbReference>
<dbReference type="SUPFAM" id="SSF48726">
    <property type="entry name" value="Immunoglobulin"/>
    <property type="match status" value="4"/>
</dbReference>
<evidence type="ECO:0000256" key="12">
    <source>
        <dbReference type="SAM" id="SignalP"/>
    </source>
</evidence>
<reference evidence="14" key="1">
    <citation type="submission" date="2018-07" db="EMBL/GenBank/DDBJ databases">
        <authorList>
            <person name="Quirk P.G."/>
            <person name="Krulwich T.A."/>
        </authorList>
    </citation>
    <scope>NUCLEOTIDE SEQUENCE</scope>
</reference>
<dbReference type="OMA" id="HNVTRQY"/>
<proteinExistence type="predicted"/>
<evidence type="ECO:0000256" key="10">
    <source>
        <dbReference type="SAM" id="MobiDB-lite"/>
    </source>
</evidence>
<dbReference type="Gene3D" id="2.60.40.10">
    <property type="entry name" value="Immunoglobulins"/>
    <property type="match status" value="5"/>
</dbReference>
<feature type="domain" description="Ig-like" evidence="13">
    <location>
        <begin position="61"/>
        <end position="142"/>
    </location>
</feature>
<dbReference type="VEuPathDB" id="VectorBase:CSON003325"/>
<evidence type="ECO:0000256" key="2">
    <source>
        <dbReference type="ARBA" id="ARBA00022692"/>
    </source>
</evidence>
<feature type="signal peptide" evidence="12">
    <location>
        <begin position="1"/>
        <end position="40"/>
    </location>
</feature>
<feature type="compositionally biased region" description="Pro residues" evidence="10">
    <location>
        <begin position="825"/>
        <end position="843"/>
    </location>
</feature>